<dbReference type="SUPFAM" id="SSF55874">
    <property type="entry name" value="ATPase domain of HSP90 chaperone/DNA topoisomerase II/histidine kinase"/>
    <property type="match status" value="1"/>
</dbReference>
<reference evidence="2" key="1">
    <citation type="journal article" date="2015" name="Microbiology">
        <title>Genome of Methanoregula boonei 6A8 reveals adaptations to oligotrophic peatland environments.</title>
        <authorList>
            <person name="Braeuer S."/>
            <person name="Cadillo-Quiroz H."/>
            <person name="Kyrpides N."/>
            <person name="Woyke T."/>
            <person name="Goodwin L."/>
            <person name="Detter C."/>
            <person name="Podell S."/>
            <person name="Yavitt J.B."/>
            <person name="Zinder S.H."/>
        </authorList>
    </citation>
    <scope>NUCLEOTIDE SEQUENCE [LARGE SCALE GENOMIC DNA]</scope>
    <source>
        <strain evidence="2">DSM 21154 / JCM 14090 / 6A8</strain>
    </source>
</reference>
<dbReference type="Gene3D" id="3.30.450.20">
    <property type="entry name" value="PAS domain"/>
    <property type="match status" value="1"/>
</dbReference>
<accession>A7I9T2</accession>
<dbReference type="SUPFAM" id="SSF55785">
    <property type="entry name" value="PYP-like sensor domain (PAS domain)"/>
    <property type="match status" value="1"/>
</dbReference>
<dbReference type="eggNOG" id="arCOG06193">
    <property type="taxonomic scope" value="Archaea"/>
</dbReference>
<dbReference type="InterPro" id="IPR036890">
    <property type="entry name" value="HATPase_C_sf"/>
</dbReference>
<proteinExistence type="predicted"/>
<evidence type="ECO:0000313" key="2">
    <source>
        <dbReference type="Proteomes" id="UP000002408"/>
    </source>
</evidence>
<dbReference type="KEGG" id="mbn:Mboo_1979"/>
<protein>
    <submittedName>
        <fullName evidence="1">Multi-sensor signal transduction histidine kinase</fullName>
    </submittedName>
</protein>
<dbReference type="AlphaFoldDB" id="A7I9T2"/>
<gene>
    <name evidence="1" type="ordered locus">Mboo_1979</name>
</gene>
<dbReference type="Gene3D" id="3.30.565.10">
    <property type="entry name" value="Histidine kinase-like ATPase, C-terminal domain"/>
    <property type="match status" value="1"/>
</dbReference>
<dbReference type="HOGENOM" id="CLU_000445_114_58_2"/>
<name>A7I9T2_METB6</name>
<dbReference type="InterPro" id="IPR035965">
    <property type="entry name" value="PAS-like_dom_sf"/>
</dbReference>
<keyword evidence="1" id="KW-0418">Kinase</keyword>
<dbReference type="Proteomes" id="UP000002408">
    <property type="component" value="Chromosome"/>
</dbReference>
<keyword evidence="2" id="KW-1185">Reference proteome</keyword>
<dbReference type="EMBL" id="CP000780">
    <property type="protein sequence ID" value="ABS56493.1"/>
    <property type="molecule type" value="Genomic_DNA"/>
</dbReference>
<dbReference type="STRING" id="456442.Mboo_1979"/>
<dbReference type="GO" id="GO:0016301">
    <property type="term" value="F:kinase activity"/>
    <property type="evidence" value="ECO:0007669"/>
    <property type="project" value="UniProtKB-KW"/>
</dbReference>
<keyword evidence="1" id="KW-0808">Transferase</keyword>
<organism evidence="1 2">
    <name type="scientific">Methanoregula boonei (strain DSM 21154 / JCM 14090 / 6A8)</name>
    <dbReference type="NCBI Taxonomy" id="456442"/>
    <lineage>
        <taxon>Archaea</taxon>
        <taxon>Methanobacteriati</taxon>
        <taxon>Methanobacteriota</taxon>
        <taxon>Stenosarchaea group</taxon>
        <taxon>Methanomicrobia</taxon>
        <taxon>Methanomicrobiales</taxon>
        <taxon>Methanoregulaceae</taxon>
        <taxon>Methanoregula</taxon>
    </lineage>
</organism>
<evidence type="ECO:0000313" key="1">
    <source>
        <dbReference type="EMBL" id="ABS56493.1"/>
    </source>
</evidence>
<sequence length="348" mass="39541">MSVIPQFLIDRSHSVIAWNRALEESTGISGEEISGTPRSWTAFYETKRPCLADLLVDDATKDLSIWYRDKWAESDCVERSYEAIDFFPRLGKKGKWLHFTAVPILDGNGVILGCIESFEDLTSLKMMERSFLLSQKKLHLMNNIVWHEIENKITSIRGYIEFSKEIVKNESCMKCFEAEENLLRKIHALLQFTRDYQKLGTQHPCWVNVGRAIQSVFSLMETGSLSMDAEAHALEIFGDPALEIMLAYLVKNTLANGKSAPEVRISFAEVKEGLQLTYGDNSAGIPLTRKNNLFKEEIVNASNFSLKLIHDTLEYSGMSIRETGDPDLGLRFEILIPKGAYRFNRAHC</sequence>